<keyword evidence="1" id="KW-0251">Elongation factor</keyword>
<dbReference type="EMBL" id="KJ596348">
    <property type="protein sequence ID" value="AIA58500.1"/>
    <property type="molecule type" value="Genomic_DNA"/>
</dbReference>
<name>A0A060A3W1_9ACTO</name>
<reference evidence="1" key="1">
    <citation type="submission" date="2014-03" db="EMBL/GenBank/DDBJ databases">
        <authorList>
            <person name="Sammra O."/>
            <person name="Nagib S."/>
            <person name="Laemmler C."/>
            <person name="Abdulmawjood A."/>
        </authorList>
    </citation>
    <scope>NUCLEOTIDE SEQUENCE</scope>
    <source>
        <strain evidence="1">DSM 26142</strain>
    </source>
</reference>
<organism evidence="1">
    <name type="scientific">Arcanobacterium phocisimile</name>
    <dbReference type="NCBI Taxonomy" id="1302235"/>
    <lineage>
        <taxon>Bacteria</taxon>
        <taxon>Bacillati</taxon>
        <taxon>Actinomycetota</taxon>
        <taxon>Actinomycetes</taxon>
        <taxon>Actinomycetales</taxon>
        <taxon>Actinomycetaceae</taxon>
        <taxon>Arcanobacterium</taxon>
    </lineage>
</organism>
<keyword evidence="1" id="KW-0648">Protein biosynthesis</keyword>
<gene>
    <name evidence="1" type="primary">tuf</name>
</gene>
<feature type="non-terminal residue" evidence="1">
    <location>
        <position position="1"/>
    </location>
</feature>
<proteinExistence type="predicted"/>
<evidence type="ECO:0000313" key="1">
    <source>
        <dbReference type="EMBL" id="AIA58500.1"/>
    </source>
</evidence>
<dbReference type="GO" id="GO:0003746">
    <property type="term" value="F:translation elongation factor activity"/>
    <property type="evidence" value="ECO:0007669"/>
    <property type="project" value="UniProtKB-KW"/>
</dbReference>
<dbReference type="AntiFam" id="ANF00225">
    <property type="entry name" value="Shadow ORF (opposite tuf)"/>
</dbReference>
<accession>A0A060A3W1</accession>
<protein>
    <submittedName>
        <fullName evidence="1">Elongation factor Tu</fullName>
    </submittedName>
</protein>
<dbReference type="AlphaFoldDB" id="A0A060A3W1"/>
<feature type="non-terminal residue" evidence="1">
    <location>
        <position position="265"/>
    </location>
</feature>
<sequence length="265" mass="29025">VVTATFFLTEHVDLSFEVGVWGDGAWLGNNLTTLNIFTLGTTEKETTVLACVCVIHCLVEHFDTGNGGLLWCTNTEDLNFFVQVEHTALCTAGNNGSTTGNGEDVLNRHEEWLVKIADWIVEVSINGFHKLFDRLAPLSIAFESLKSGDLHNWEIVAWVLLGRKKLTNFHFDELEDFLIVNHVSLVKRNDDLWNANLASKKNVLTGLCHWAVGGSNNENCAVHLSSTGDHVLDVIGVAWGVNVCVVTLLGLVLNVGNVDGNTTLT</sequence>